<protein>
    <submittedName>
        <fullName evidence="1">Uncharacterized protein</fullName>
    </submittedName>
</protein>
<reference evidence="1" key="1">
    <citation type="submission" date="2020-05" db="EMBL/GenBank/DDBJ databases">
        <title>Large-scale comparative analyses of tick genomes elucidate their genetic diversity and vector capacities.</title>
        <authorList>
            <person name="Jia N."/>
            <person name="Wang J."/>
            <person name="Shi W."/>
            <person name="Du L."/>
            <person name="Sun Y."/>
            <person name="Zhan W."/>
            <person name="Jiang J."/>
            <person name="Wang Q."/>
            <person name="Zhang B."/>
            <person name="Ji P."/>
            <person name="Sakyi L.B."/>
            <person name="Cui X."/>
            <person name="Yuan T."/>
            <person name="Jiang B."/>
            <person name="Yang W."/>
            <person name="Lam T.T.-Y."/>
            <person name="Chang Q."/>
            <person name="Ding S."/>
            <person name="Wang X."/>
            <person name="Zhu J."/>
            <person name="Ruan X."/>
            <person name="Zhao L."/>
            <person name="Wei J."/>
            <person name="Que T."/>
            <person name="Du C."/>
            <person name="Cheng J."/>
            <person name="Dai P."/>
            <person name="Han X."/>
            <person name="Huang E."/>
            <person name="Gao Y."/>
            <person name="Liu J."/>
            <person name="Shao H."/>
            <person name="Ye R."/>
            <person name="Li L."/>
            <person name="Wei W."/>
            <person name="Wang X."/>
            <person name="Wang C."/>
            <person name="Yang T."/>
            <person name="Huo Q."/>
            <person name="Li W."/>
            <person name="Guo W."/>
            <person name="Chen H."/>
            <person name="Zhou L."/>
            <person name="Ni X."/>
            <person name="Tian J."/>
            <person name="Zhou Y."/>
            <person name="Sheng Y."/>
            <person name="Liu T."/>
            <person name="Pan Y."/>
            <person name="Xia L."/>
            <person name="Li J."/>
            <person name="Zhao F."/>
            <person name="Cao W."/>
        </authorList>
    </citation>
    <scope>NUCLEOTIDE SEQUENCE</scope>
    <source>
        <strain evidence="1">Hyas-2018</strain>
    </source>
</reference>
<sequence length="71" mass="8116">MILTTADRELRDLASKDLRCLVAARLKGNVVQVDVEAYLNGDVEDEFRSHARQLRSVWTVARYASRRDQPA</sequence>
<dbReference type="EMBL" id="CM023482">
    <property type="protein sequence ID" value="KAH6937534.1"/>
    <property type="molecule type" value="Genomic_DNA"/>
</dbReference>
<comment type="caution">
    <text evidence="1">The sequence shown here is derived from an EMBL/GenBank/DDBJ whole genome shotgun (WGS) entry which is preliminary data.</text>
</comment>
<accession>A0ACB7SUS9</accession>
<proteinExistence type="predicted"/>
<evidence type="ECO:0000313" key="2">
    <source>
        <dbReference type="Proteomes" id="UP000821845"/>
    </source>
</evidence>
<gene>
    <name evidence="1" type="ORF">HPB50_001555</name>
</gene>
<name>A0ACB7SUS9_HYAAI</name>
<dbReference type="Proteomes" id="UP000821845">
    <property type="component" value="Chromosome 2"/>
</dbReference>
<evidence type="ECO:0000313" key="1">
    <source>
        <dbReference type="EMBL" id="KAH6937534.1"/>
    </source>
</evidence>
<organism evidence="1 2">
    <name type="scientific">Hyalomma asiaticum</name>
    <name type="common">Tick</name>
    <dbReference type="NCBI Taxonomy" id="266040"/>
    <lineage>
        <taxon>Eukaryota</taxon>
        <taxon>Metazoa</taxon>
        <taxon>Ecdysozoa</taxon>
        <taxon>Arthropoda</taxon>
        <taxon>Chelicerata</taxon>
        <taxon>Arachnida</taxon>
        <taxon>Acari</taxon>
        <taxon>Parasitiformes</taxon>
        <taxon>Ixodida</taxon>
        <taxon>Ixodoidea</taxon>
        <taxon>Ixodidae</taxon>
        <taxon>Hyalomminae</taxon>
        <taxon>Hyalomma</taxon>
    </lineage>
</organism>
<keyword evidence="2" id="KW-1185">Reference proteome</keyword>